<dbReference type="EMBL" id="LSUQ01000046">
    <property type="protein sequence ID" value="OAG93196.1"/>
    <property type="molecule type" value="Genomic_DNA"/>
</dbReference>
<gene>
    <name evidence="1" type="ORF">AYW79_11870</name>
</gene>
<accession>A0A853K878</accession>
<sequence>MGKPMFICSRGHYSILNPTLVTVSPVGIAIRCSVCQEVTLISLHETSPENPPNVGGNDG</sequence>
<evidence type="ECO:0000313" key="2">
    <source>
        <dbReference type="Proteomes" id="UP000077421"/>
    </source>
</evidence>
<dbReference type="OrthoDB" id="9915871at2"/>
<name>A0A853K878_9BACL</name>
<evidence type="ECO:0000313" key="1">
    <source>
        <dbReference type="EMBL" id="OAG93196.1"/>
    </source>
</evidence>
<dbReference type="RefSeq" id="WP_156481822.1">
    <property type="nucleotide sequence ID" value="NZ_LSUQ01000046.1"/>
</dbReference>
<protein>
    <submittedName>
        <fullName evidence="1">Uncharacterized protein</fullName>
    </submittedName>
</protein>
<reference evidence="1 2" key="1">
    <citation type="submission" date="2016-02" db="EMBL/GenBank/DDBJ databases">
        <title>Draft genome sequence of Acidibacillus ferrooxidans SLC66.</title>
        <authorList>
            <person name="Oliveira G."/>
            <person name="Nancucheo I."/>
            <person name="Dall'Agnol H."/>
            <person name="Johnson B."/>
            <person name="Oliveira R."/>
            <person name="Nunes G.L."/>
            <person name="Tzotzos G."/>
            <person name="Orellana S.C."/>
            <person name="Salim A.C."/>
            <person name="Araujo F.M."/>
        </authorList>
    </citation>
    <scope>NUCLEOTIDE SEQUENCE [LARGE SCALE GENOMIC DNA]</scope>
    <source>
        <strain evidence="1 2">SLC66</strain>
    </source>
</reference>
<dbReference type="AlphaFoldDB" id="A0A853K878"/>
<proteinExistence type="predicted"/>
<dbReference type="Proteomes" id="UP000077421">
    <property type="component" value="Unassembled WGS sequence"/>
</dbReference>
<organism evidence="1 2">
    <name type="scientific">Ferroacidibacillus organovorans</name>
    <dbReference type="NCBI Taxonomy" id="1765683"/>
    <lineage>
        <taxon>Bacteria</taxon>
        <taxon>Bacillati</taxon>
        <taxon>Bacillota</taxon>
        <taxon>Bacilli</taxon>
        <taxon>Bacillales</taxon>
        <taxon>Alicyclobacillaceae</taxon>
        <taxon>Ferroacidibacillus</taxon>
    </lineage>
</organism>
<dbReference type="NCBIfam" id="TIGR01053">
    <property type="entry name" value="LSD1"/>
    <property type="match status" value="1"/>
</dbReference>
<comment type="caution">
    <text evidence="1">The sequence shown here is derived from an EMBL/GenBank/DDBJ whole genome shotgun (WGS) entry which is preliminary data.</text>
</comment>